<organism evidence="2 3">
    <name type="scientific">Limibacillus halophilus</name>
    <dbReference type="NCBI Taxonomy" id="1579333"/>
    <lineage>
        <taxon>Bacteria</taxon>
        <taxon>Pseudomonadati</taxon>
        <taxon>Pseudomonadota</taxon>
        <taxon>Alphaproteobacteria</taxon>
        <taxon>Rhodospirillales</taxon>
        <taxon>Rhodovibrionaceae</taxon>
        <taxon>Limibacillus</taxon>
    </lineage>
</organism>
<evidence type="ECO:0000313" key="2">
    <source>
        <dbReference type="EMBL" id="MBB3065603.1"/>
    </source>
</evidence>
<accession>A0A839SXC6</accession>
<protein>
    <submittedName>
        <fullName evidence="2">Uncharacterized protein</fullName>
    </submittedName>
</protein>
<reference evidence="2 3" key="1">
    <citation type="submission" date="2020-08" db="EMBL/GenBank/DDBJ databases">
        <title>Genomic Encyclopedia of Type Strains, Phase III (KMG-III): the genomes of soil and plant-associated and newly described type strains.</title>
        <authorList>
            <person name="Whitman W."/>
        </authorList>
    </citation>
    <scope>NUCLEOTIDE SEQUENCE [LARGE SCALE GENOMIC DNA]</scope>
    <source>
        <strain evidence="2 3">CECT 8803</strain>
    </source>
</reference>
<feature type="transmembrane region" description="Helical" evidence="1">
    <location>
        <begin position="20"/>
        <end position="41"/>
    </location>
</feature>
<proteinExistence type="predicted"/>
<dbReference type="RefSeq" id="WP_183416415.1">
    <property type="nucleotide sequence ID" value="NZ_JACHXA010000004.1"/>
</dbReference>
<comment type="caution">
    <text evidence="2">The sequence shown here is derived from an EMBL/GenBank/DDBJ whole genome shotgun (WGS) entry which is preliminary data.</text>
</comment>
<evidence type="ECO:0000256" key="1">
    <source>
        <dbReference type="SAM" id="Phobius"/>
    </source>
</evidence>
<dbReference type="Proteomes" id="UP000581135">
    <property type="component" value="Unassembled WGS sequence"/>
</dbReference>
<keyword evidence="1" id="KW-0472">Membrane</keyword>
<dbReference type="EMBL" id="JACHXA010000004">
    <property type="protein sequence ID" value="MBB3065603.1"/>
    <property type="molecule type" value="Genomic_DNA"/>
</dbReference>
<name>A0A839SXC6_9PROT</name>
<evidence type="ECO:0000313" key="3">
    <source>
        <dbReference type="Proteomes" id="UP000581135"/>
    </source>
</evidence>
<keyword evidence="3" id="KW-1185">Reference proteome</keyword>
<gene>
    <name evidence="2" type="ORF">FHR98_001890</name>
</gene>
<dbReference type="AlphaFoldDB" id="A0A839SXC6"/>
<sequence>MKPPQLEAPSGTTQRSNFERHAQTLLASILVGLVGWVGLTVTQGREETIRLQERVEYLAEQLGELRNKLEQGVSRTELSALRQNLADHETRLRSLEQRGTSVD</sequence>
<keyword evidence="1" id="KW-0812">Transmembrane</keyword>
<keyword evidence="1" id="KW-1133">Transmembrane helix</keyword>